<evidence type="ECO:0000256" key="3">
    <source>
        <dbReference type="SAM" id="Phobius"/>
    </source>
</evidence>
<feature type="coiled-coil region" evidence="1">
    <location>
        <begin position="282"/>
        <end position="309"/>
    </location>
</feature>
<keyword evidence="1" id="KW-0175">Coiled coil</keyword>
<evidence type="ECO:0000256" key="1">
    <source>
        <dbReference type="SAM" id="Coils"/>
    </source>
</evidence>
<dbReference type="EMBL" id="JAWUZT010000028">
    <property type="protein sequence ID" value="MDW8516640.1"/>
    <property type="molecule type" value="Genomic_DNA"/>
</dbReference>
<evidence type="ECO:0000256" key="2">
    <source>
        <dbReference type="SAM" id="MobiDB-lite"/>
    </source>
</evidence>
<keyword evidence="3" id="KW-1133">Transmembrane helix</keyword>
<protein>
    <submittedName>
        <fullName evidence="4">Uncharacterized protein</fullName>
    </submittedName>
</protein>
<organism evidence="4 5">
    <name type="scientific">Priestia flexa</name>
    <dbReference type="NCBI Taxonomy" id="86664"/>
    <lineage>
        <taxon>Bacteria</taxon>
        <taxon>Bacillati</taxon>
        <taxon>Bacillota</taxon>
        <taxon>Bacilli</taxon>
        <taxon>Bacillales</taxon>
        <taxon>Bacillaceae</taxon>
        <taxon>Priestia</taxon>
    </lineage>
</organism>
<evidence type="ECO:0000313" key="4">
    <source>
        <dbReference type="EMBL" id="MDW8516640.1"/>
    </source>
</evidence>
<evidence type="ECO:0000313" key="5">
    <source>
        <dbReference type="Proteomes" id="UP001284771"/>
    </source>
</evidence>
<keyword evidence="3" id="KW-0812">Transmembrane</keyword>
<feature type="transmembrane region" description="Helical" evidence="3">
    <location>
        <begin position="31"/>
        <end position="50"/>
    </location>
</feature>
<feature type="region of interest" description="Disordered" evidence="2">
    <location>
        <begin position="354"/>
        <end position="400"/>
    </location>
</feature>
<gene>
    <name evidence="4" type="ORF">RIB56_10880</name>
</gene>
<dbReference type="Proteomes" id="UP001284771">
    <property type="component" value="Unassembled WGS sequence"/>
</dbReference>
<feature type="region of interest" description="Disordered" evidence="2">
    <location>
        <begin position="435"/>
        <end position="457"/>
    </location>
</feature>
<keyword evidence="3" id="KW-0472">Membrane</keyword>
<feature type="transmembrane region" description="Helical" evidence="3">
    <location>
        <begin position="6"/>
        <end position="24"/>
    </location>
</feature>
<reference evidence="5" key="1">
    <citation type="submission" date="2023-07" db="EMBL/GenBank/DDBJ databases">
        <title>Draft genomic sequences of Priestia flexa CCM isolated from the soil of an abandoned mine contaminated by free cyanide in the high Andean zone of Tacna, Peru.</title>
        <authorList>
            <person name="Caceda Quiroz C.J."/>
            <person name="Maraza Chooque G.J."/>
            <person name="Fora Quispe G.L."/>
            <person name="Carpio Mamani M."/>
        </authorList>
    </citation>
    <scope>NUCLEOTIDE SEQUENCE [LARGE SCALE GENOMIC DNA]</scope>
    <source>
        <strain evidence="5">CCM</strain>
    </source>
</reference>
<keyword evidence="5" id="KW-1185">Reference proteome</keyword>
<feature type="transmembrane region" description="Helical" evidence="3">
    <location>
        <begin position="56"/>
        <end position="72"/>
    </location>
</feature>
<comment type="caution">
    <text evidence="4">The sequence shown here is derived from an EMBL/GenBank/DDBJ whole genome shotgun (WGS) entry which is preliminary data.</text>
</comment>
<dbReference type="RefSeq" id="WP_318757637.1">
    <property type="nucleotide sequence ID" value="NZ_JAWUZT010000028.1"/>
</dbReference>
<accession>A0ABU4J6K2</accession>
<name>A0ABU4J6K2_9BACI</name>
<sequence>MISFLLISISSIVLFFVLYYLPLPYNKNGRVAIFSTSVILAIVGLITNVFLSIKGMLLTLLLLILCIAYLFSKRPALLMGAETSADEDDDYQLHVNAMTNHQSKLPSVPHDAESVHQDRNKDDFYLDIDTKQTVNSFETADLDVLLHQDSTSVEQKSEHDQFNVTSAEHIEPLQEIDEVNEDNALPVVLEEPFQQEETLAPLTTAELDMLLHEELSSIEQRNEEQQDHVPDVLEDEKLLEYLNHMNVNENEFPSERDSNHEGESHLHDLLNDITVEDDDFVVSEEVEELEDLISDMTILEEEVMPLENNHQEPLIELLEEQQLAGFEKEELHEALIEEIETNQLEVSELAEGVDNARKDGEESHDEEMHHEEMHDEEMHHEEMLTSEPETRRQEEHNDLEEVREEVMEESTVAEEQDSDELDIVTNLSEEHVDVVEEDQGASEKEQEISEESQEPKQAAVTASMNAALWQTILEQIEWCKYQQTKEQYEDTLHQYIHTALPAHEKYVLHRLLIQHYIDSHESQNATTQIEIVKEAYGQYPILLAELNYLHELANLEGVGVKK</sequence>
<proteinExistence type="predicted"/>